<dbReference type="Proteomes" id="UP000238430">
    <property type="component" value="Unassembled WGS sequence"/>
</dbReference>
<organism evidence="1 2">
    <name type="scientific">Mesoflavibacter zeaxanthinifaciens subsp. sabulilitoris</name>
    <dbReference type="NCBI Taxonomy" id="1520893"/>
    <lineage>
        <taxon>Bacteria</taxon>
        <taxon>Pseudomonadati</taxon>
        <taxon>Bacteroidota</taxon>
        <taxon>Flavobacteriia</taxon>
        <taxon>Flavobacteriales</taxon>
        <taxon>Flavobacteriaceae</taxon>
        <taxon>Mesoflavibacter</taxon>
    </lineage>
</organism>
<keyword evidence="2" id="KW-1185">Reference proteome</keyword>
<evidence type="ECO:0000313" key="2">
    <source>
        <dbReference type="Proteomes" id="UP000238430"/>
    </source>
</evidence>
<reference evidence="1 2" key="1">
    <citation type="submission" date="2018-03" db="EMBL/GenBank/DDBJ databases">
        <title>Mesoflavibacter sp. HG37 and Mesoflavibacter sp. HG96 sp.nov., two marine bacteria isolated from seawater of Western Pacific Ocean.</title>
        <authorList>
            <person name="Cheng H."/>
            <person name="Wu Y.-H."/>
            <person name="Guo L.-L."/>
            <person name="Xu X.-W."/>
        </authorList>
    </citation>
    <scope>NUCLEOTIDE SEQUENCE [LARGE SCALE GENOMIC DNA]</scope>
    <source>
        <strain evidence="1 2">KCTC 42117</strain>
    </source>
</reference>
<comment type="caution">
    <text evidence="1">The sequence shown here is derived from an EMBL/GenBank/DDBJ whole genome shotgun (WGS) entry which is preliminary data.</text>
</comment>
<sequence>MVDSSNVETIEGSYHKLDKDPVRIYLPSVFKRKSGVEFEKILDSISSDKNSLKLEYARLKQLREIEGNFYIYFDKSTFSTYTINTLPYMPLQRQDAKFLLGIISQSNRENENNLDLKYTKVTAKYDNSVGPQIFKSIFKVEDTKSIDNPTFYNSTYIVSYNNKTVFIQLSTPFEANFDPFLQKMIL</sequence>
<name>A0A2T1NPM9_9FLAO</name>
<gene>
    <name evidence="1" type="ORF">C7H61_00295</name>
</gene>
<proteinExistence type="predicted"/>
<evidence type="ECO:0000313" key="1">
    <source>
        <dbReference type="EMBL" id="PSG94843.1"/>
    </source>
</evidence>
<accession>A0A2T1NPM9</accession>
<dbReference type="AlphaFoldDB" id="A0A2T1NPM9"/>
<protein>
    <submittedName>
        <fullName evidence="1">Uncharacterized protein</fullName>
    </submittedName>
</protein>
<dbReference type="EMBL" id="PXOT01000009">
    <property type="protein sequence ID" value="PSG94843.1"/>
    <property type="molecule type" value="Genomic_DNA"/>
</dbReference>